<protein>
    <submittedName>
        <fullName evidence="6">LysM peptidoglycan-binding domain-containing protein</fullName>
    </submittedName>
</protein>
<keyword evidence="2" id="KW-0805">Transcription regulation</keyword>
<feature type="region of interest" description="Disordered" evidence="4">
    <location>
        <begin position="216"/>
        <end position="279"/>
    </location>
</feature>
<dbReference type="PANTHER" id="PTHR35807">
    <property type="entry name" value="TRANSCRIPTIONAL REGULATOR REDD-RELATED"/>
    <property type="match status" value="1"/>
</dbReference>
<feature type="compositionally biased region" description="Polar residues" evidence="4">
    <location>
        <begin position="342"/>
        <end position="354"/>
    </location>
</feature>
<dbReference type="SMART" id="SM00257">
    <property type="entry name" value="LysM"/>
    <property type="match status" value="1"/>
</dbReference>
<proteinExistence type="predicted"/>
<feature type="region of interest" description="Disordered" evidence="4">
    <location>
        <begin position="565"/>
        <end position="624"/>
    </location>
</feature>
<keyword evidence="3" id="KW-0804">Transcription</keyword>
<dbReference type="PANTHER" id="PTHR35807:SF1">
    <property type="entry name" value="TRANSCRIPTIONAL REGULATOR REDD"/>
    <property type="match status" value="1"/>
</dbReference>
<dbReference type="InterPro" id="IPR018392">
    <property type="entry name" value="LysM"/>
</dbReference>
<dbReference type="GO" id="GO:0003677">
    <property type="term" value="F:DNA binding"/>
    <property type="evidence" value="ECO:0007669"/>
    <property type="project" value="TreeGrafter"/>
</dbReference>
<dbReference type="Pfam" id="PF01476">
    <property type="entry name" value="LysM"/>
    <property type="match status" value="1"/>
</dbReference>
<evidence type="ECO:0000256" key="4">
    <source>
        <dbReference type="SAM" id="MobiDB-lite"/>
    </source>
</evidence>
<evidence type="ECO:0000256" key="2">
    <source>
        <dbReference type="ARBA" id="ARBA00023015"/>
    </source>
</evidence>
<dbReference type="Gene3D" id="3.10.350.10">
    <property type="entry name" value="LysM domain"/>
    <property type="match status" value="1"/>
</dbReference>
<dbReference type="InterPro" id="IPR036779">
    <property type="entry name" value="LysM_dom_sf"/>
</dbReference>
<dbReference type="KEGG" id="sarm:DVA86_27710"/>
<evidence type="ECO:0000313" key="7">
    <source>
        <dbReference type="Proteomes" id="UP000254425"/>
    </source>
</evidence>
<feature type="compositionally biased region" description="Basic and acidic residues" evidence="4">
    <location>
        <begin position="190"/>
        <end position="207"/>
    </location>
</feature>
<feature type="region of interest" description="Disordered" evidence="4">
    <location>
        <begin position="190"/>
        <end position="209"/>
    </location>
</feature>
<keyword evidence="7" id="KW-1185">Reference proteome</keyword>
<evidence type="ECO:0000256" key="1">
    <source>
        <dbReference type="ARBA" id="ARBA00023012"/>
    </source>
</evidence>
<accession>A0A345Y1D9</accession>
<dbReference type="InterPro" id="IPR005158">
    <property type="entry name" value="BTAD"/>
</dbReference>
<dbReference type="EMBL" id="CP031320">
    <property type="protein sequence ID" value="AXK37705.1"/>
    <property type="molecule type" value="Genomic_DNA"/>
</dbReference>
<dbReference type="Pfam" id="PF03704">
    <property type="entry name" value="BTAD"/>
    <property type="match status" value="1"/>
</dbReference>
<keyword evidence="1" id="KW-0902">Two-component regulatory system</keyword>
<feature type="compositionally biased region" description="Pro residues" evidence="4">
    <location>
        <begin position="608"/>
        <end position="621"/>
    </location>
</feature>
<dbReference type="CDD" id="cd00118">
    <property type="entry name" value="LysM"/>
    <property type="match status" value="1"/>
</dbReference>
<dbReference type="Proteomes" id="UP000254425">
    <property type="component" value="Chromosome"/>
</dbReference>
<feature type="compositionally biased region" description="Low complexity" evidence="4">
    <location>
        <begin position="125"/>
        <end position="138"/>
    </location>
</feature>
<organism evidence="6 7">
    <name type="scientific">Streptomyces armeniacus</name>
    <dbReference type="NCBI Taxonomy" id="83291"/>
    <lineage>
        <taxon>Bacteria</taxon>
        <taxon>Bacillati</taxon>
        <taxon>Actinomycetota</taxon>
        <taxon>Actinomycetes</taxon>
        <taxon>Kitasatosporales</taxon>
        <taxon>Streptomycetaceae</taxon>
        <taxon>Streptomyces</taxon>
    </lineage>
</organism>
<dbReference type="SUPFAM" id="SSF48452">
    <property type="entry name" value="TPR-like"/>
    <property type="match status" value="1"/>
</dbReference>
<feature type="domain" description="LysM" evidence="5">
    <location>
        <begin position="158"/>
        <end position="214"/>
    </location>
</feature>
<gene>
    <name evidence="6" type="ORF">DVA86_27710</name>
</gene>
<dbReference type="GO" id="GO:0000160">
    <property type="term" value="P:phosphorelay signal transduction system"/>
    <property type="evidence" value="ECO:0007669"/>
    <property type="project" value="UniProtKB-KW"/>
</dbReference>
<dbReference type="GO" id="GO:0006355">
    <property type="term" value="P:regulation of DNA-templated transcription"/>
    <property type="evidence" value="ECO:0007669"/>
    <property type="project" value="TreeGrafter"/>
</dbReference>
<feature type="region of interest" description="Disordered" evidence="4">
    <location>
        <begin position="115"/>
        <end position="155"/>
    </location>
</feature>
<feature type="compositionally biased region" description="Acidic residues" evidence="4">
    <location>
        <begin position="580"/>
        <end position="591"/>
    </location>
</feature>
<sequence length="873" mass="93659">MPYVLWHTTGSPQSEHVASWHDLTERLAQPVTDPLVLDLLSMAAWVCWIAFAHTVIRETWWYATHLTQLLRDRGTHRQHLADLPLKRSLAALCVGTLILALLSLWRPQPATAHVPTAVAEPSSTQPAAAAPQHPGAPQYVAGEPTGAEKGAAASADRVEYTVVEGDTLWDIARTRLGDPLLWPRIYALNKDRPQPDGQRLGEPDDIRPGWQLTLPVAQSSRPAPPPRQESDQHASAEESTTATPPTVRAPEPGPTPQRIRRGSEPEGTSVSRARPGNVPGAASISVGEASVIGITAAAGLLAALRCWRIHQRRRTGPDTTTTPTPLSCTVERAVDAAREAASVTTPTDSDSLVTRRTPPAAPKPAPSITIGTTSDGEASVKLLAHPAGCAWTGPGADAALRALLIGVLTAAERQRPAPAHTRVLVHREVAENLLPGLPTEFSALAQATDTADAVRRAEEHLLAHARHAASMNDGAQNTVDPDPGTLLLITPLDSARTGQLEALAARSTPDTLIVLTTGGALPGAPSWHIASDGTTAIPGATRSQPVELFRLTDDAAGDLLNMLLGAHGRHPRPRTPPTAEDSEGQPEEQEAEVATAIGETEPSKPRLPTVPAPSSPAPPEQSKPVRLSVLGPLLVHVKNNPEPIGNHLRTESREFLTLLAAHPNGLLATDIARSLHLDEDPDQIARDMKNLRRAIRRTLRSATGITSAEFILRHGEIHKLNPELVETDLADFQDLMKKATHGDVAAEEFSAFRQAAELYRGPFAAGCEHLWADGLREHLTIQFCDAAVRLAHRAEHTGVQDDQGTALTALENALGHHPDNERLYTAAIRLHQAAGRDEAAHRTYTRLERHLAQLDLKPDPAVRALLSSRTGAR</sequence>
<dbReference type="PROSITE" id="PS51782">
    <property type="entry name" value="LYSM"/>
    <property type="match status" value="1"/>
</dbReference>
<evidence type="ECO:0000259" key="5">
    <source>
        <dbReference type="PROSITE" id="PS51782"/>
    </source>
</evidence>
<evidence type="ECO:0000313" key="6">
    <source>
        <dbReference type="EMBL" id="AXK37705.1"/>
    </source>
</evidence>
<dbReference type="Gene3D" id="1.25.40.10">
    <property type="entry name" value="Tetratricopeptide repeat domain"/>
    <property type="match status" value="1"/>
</dbReference>
<reference evidence="6 7" key="1">
    <citation type="submission" date="2018-07" db="EMBL/GenBank/DDBJ databases">
        <title>Draft genome of the type strain Streptomyces armeniacus ATCC 15676.</title>
        <authorList>
            <person name="Labana P."/>
            <person name="Gosse J.T."/>
            <person name="Boddy C.N."/>
        </authorList>
    </citation>
    <scope>NUCLEOTIDE SEQUENCE [LARGE SCALE GENOMIC DNA]</scope>
    <source>
        <strain evidence="6 7">ATCC 15676</strain>
    </source>
</reference>
<dbReference type="InterPro" id="IPR051677">
    <property type="entry name" value="AfsR-DnrI-RedD_regulator"/>
</dbReference>
<dbReference type="SMART" id="SM01043">
    <property type="entry name" value="BTAD"/>
    <property type="match status" value="1"/>
</dbReference>
<dbReference type="AlphaFoldDB" id="A0A345Y1D9"/>
<name>A0A345Y1D9_9ACTN</name>
<dbReference type="InterPro" id="IPR011990">
    <property type="entry name" value="TPR-like_helical_dom_sf"/>
</dbReference>
<evidence type="ECO:0000256" key="3">
    <source>
        <dbReference type="ARBA" id="ARBA00023163"/>
    </source>
</evidence>
<feature type="region of interest" description="Disordered" evidence="4">
    <location>
        <begin position="339"/>
        <end position="373"/>
    </location>
</feature>